<accession>A0A5R8Y546</accession>
<dbReference type="Proteomes" id="UP000308901">
    <property type="component" value="Unassembled WGS sequence"/>
</dbReference>
<gene>
    <name evidence="3" type="ORF">FDK22_02505</name>
</gene>
<keyword evidence="1" id="KW-0472">Membrane</keyword>
<keyword evidence="1" id="KW-0812">Transmembrane</keyword>
<dbReference type="PANTHER" id="PTHR30336">
    <property type="entry name" value="INNER MEMBRANE PROTEIN, PROBABLE PERMEASE"/>
    <property type="match status" value="1"/>
</dbReference>
<dbReference type="OrthoDB" id="9809813at2"/>
<dbReference type="RefSeq" id="WP_138151312.1">
    <property type="nucleotide sequence ID" value="NZ_VANU01000001.1"/>
</dbReference>
<dbReference type="AlphaFoldDB" id="A0A5R8Y546"/>
<keyword evidence="1" id="KW-1133">Transmembrane helix</keyword>
<keyword evidence="4" id="KW-1185">Reference proteome</keyword>
<evidence type="ECO:0000313" key="4">
    <source>
        <dbReference type="Proteomes" id="UP000308901"/>
    </source>
</evidence>
<comment type="caution">
    <text evidence="3">The sequence shown here is derived from an EMBL/GenBank/DDBJ whole genome shotgun (WGS) entry which is preliminary data.</text>
</comment>
<dbReference type="CDD" id="cd06259">
    <property type="entry name" value="YdcF-like"/>
    <property type="match status" value="1"/>
</dbReference>
<sequence length="254" mass="28899">MLFSLKKFISFFLMPLSLSMILFLVGLYFLFSKSYKKAKLFLSVSFLWLFLISYSPFSNALIKPLENEYKAYLDVDSSIEYVLVLGSGHNTNKEISPHSQLSSSALMRLTEGIRILKKLDNGKLIVSGYGGDDETPHAIISKEVAVSMGIDEKNILTQEEVKDTFEEAQYVKKIVGDKTFILVTSAYHMPRAMKLFKQNGLNAIAAPTDFLQENPSVYTREPNATELRKTQVAMHEYIGILWASILEKYRFYVN</sequence>
<dbReference type="GO" id="GO:0043164">
    <property type="term" value="P:Gram-negative-bacterium-type cell wall biogenesis"/>
    <property type="evidence" value="ECO:0007669"/>
    <property type="project" value="TreeGrafter"/>
</dbReference>
<protein>
    <recommendedName>
        <fullName evidence="2">DUF218 domain-containing protein</fullName>
    </recommendedName>
</protein>
<proteinExistence type="predicted"/>
<feature type="transmembrane region" description="Helical" evidence="1">
    <location>
        <begin position="38"/>
        <end position="57"/>
    </location>
</feature>
<dbReference type="InterPro" id="IPR003848">
    <property type="entry name" value="DUF218"/>
</dbReference>
<name>A0A5R8Y546_9BACT</name>
<dbReference type="GO" id="GO:0000270">
    <property type="term" value="P:peptidoglycan metabolic process"/>
    <property type="evidence" value="ECO:0007669"/>
    <property type="project" value="TreeGrafter"/>
</dbReference>
<evidence type="ECO:0000256" key="1">
    <source>
        <dbReference type="SAM" id="Phobius"/>
    </source>
</evidence>
<dbReference type="Pfam" id="PF02698">
    <property type="entry name" value="DUF218"/>
    <property type="match status" value="1"/>
</dbReference>
<feature type="transmembrane region" description="Helical" evidence="1">
    <location>
        <begin position="12"/>
        <end position="31"/>
    </location>
</feature>
<dbReference type="Gene3D" id="3.40.50.620">
    <property type="entry name" value="HUPs"/>
    <property type="match status" value="1"/>
</dbReference>
<reference evidence="3 4" key="1">
    <citation type="submission" date="2019-05" db="EMBL/GenBank/DDBJ databases">
        <title>Arcobacter sp. nov., isolated from sea sediment.</title>
        <authorList>
            <person name="Kim W."/>
        </authorList>
    </citation>
    <scope>NUCLEOTIDE SEQUENCE [LARGE SCALE GENOMIC DNA]</scope>
    <source>
        <strain evidence="3 4">CAU 1517</strain>
    </source>
</reference>
<feature type="domain" description="DUF218" evidence="2">
    <location>
        <begin position="81"/>
        <end position="239"/>
    </location>
</feature>
<dbReference type="InterPro" id="IPR014729">
    <property type="entry name" value="Rossmann-like_a/b/a_fold"/>
</dbReference>
<dbReference type="GO" id="GO:0005886">
    <property type="term" value="C:plasma membrane"/>
    <property type="evidence" value="ECO:0007669"/>
    <property type="project" value="TreeGrafter"/>
</dbReference>
<organism evidence="3 4">
    <name type="scientific">Arcobacter arenosus</name>
    <dbReference type="NCBI Taxonomy" id="2576037"/>
    <lineage>
        <taxon>Bacteria</taxon>
        <taxon>Pseudomonadati</taxon>
        <taxon>Campylobacterota</taxon>
        <taxon>Epsilonproteobacteria</taxon>
        <taxon>Campylobacterales</taxon>
        <taxon>Arcobacteraceae</taxon>
        <taxon>Arcobacter</taxon>
    </lineage>
</organism>
<dbReference type="PANTHER" id="PTHR30336:SF4">
    <property type="entry name" value="ENVELOPE BIOGENESIS FACTOR ELYC"/>
    <property type="match status" value="1"/>
</dbReference>
<evidence type="ECO:0000259" key="2">
    <source>
        <dbReference type="Pfam" id="PF02698"/>
    </source>
</evidence>
<dbReference type="InterPro" id="IPR051599">
    <property type="entry name" value="Cell_Envelope_Assoc"/>
</dbReference>
<dbReference type="EMBL" id="VANU01000001">
    <property type="protein sequence ID" value="TLP40910.1"/>
    <property type="molecule type" value="Genomic_DNA"/>
</dbReference>
<evidence type="ECO:0000313" key="3">
    <source>
        <dbReference type="EMBL" id="TLP40910.1"/>
    </source>
</evidence>